<evidence type="ECO:0000313" key="1">
    <source>
        <dbReference type="EMBL" id="PRZ49790.1"/>
    </source>
</evidence>
<dbReference type="RefSeq" id="WP_133166692.1">
    <property type="nucleotide sequence ID" value="NZ_PVUF01000001.1"/>
</dbReference>
<sequence length="216" mass="23508">MFFKRNRIIFVLLLLALGVAALWSLAARSADTREEKLKSHVTLYMGEPLLSKGGTVIVGSVPIPEEEWRVLDGLNLADADDGNAKRRQLGPQDRLFGAYVSGPVSYVEMYYPEGGTFGFNLVPGPKIENPARLSTERILVGSGGWMDRSTGERHVWPDVSVIHVLGSTADKGNSRLARVMQANILNTGPDKKGYAGVLVYSPSLAQLKEGTFGGYK</sequence>
<dbReference type="AlphaFoldDB" id="A0A2T1AMG6"/>
<dbReference type="EMBL" id="PVUF01000001">
    <property type="protein sequence ID" value="PRZ49790.1"/>
    <property type="molecule type" value="Genomic_DNA"/>
</dbReference>
<dbReference type="OrthoDB" id="8455040at2"/>
<evidence type="ECO:0000313" key="2">
    <source>
        <dbReference type="Proteomes" id="UP000237718"/>
    </source>
</evidence>
<protein>
    <submittedName>
        <fullName evidence="1">Uncharacterized protein</fullName>
    </submittedName>
</protein>
<reference evidence="1 2" key="1">
    <citation type="submission" date="2018-03" db="EMBL/GenBank/DDBJ databases">
        <title>Genomic Encyclopedia of Archaeal and Bacterial Type Strains, Phase II (KMG-II): from individual species to whole genera.</title>
        <authorList>
            <person name="Goeker M."/>
        </authorList>
    </citation>
    <scope>NUCLEOTIDE SEQUENCE [LARGE SCALE GENOMIC DNA]</scope>
    <source>
        <strain evidence="1 2">DSM 25328</strain>
    </source>
</reference>
<dbReference type="Proteomes" id="UP000237718">
    <property type="component" value="Unassembled WGS sequence"/>
</dbReference>
<organism evidence="1 2">
    <name type="scientific">Tritonibacter scottomollicae</name>
    <name type="common">Epibacterium scottomollicae</name>
    <dbReference type="NCBI Taxonomy" id="483013"/>
    <lineage>
        <taxon>Bacteria</taxon>
        <taxon>Pseudomonadati</taxon>
        <taxon>Pseudomonadota</taxon>
        <taxon>Alphaproteobacteria</taxon>
        <taxon>Rhodobacterales</taxon>
        <taxon>Paracoccaceae</taxon>
        <taxon>Tritonibacter</taxon>
    </lineage>
</organism>
<gene>
    <name evidence="1" type="ORF">CLV89_1012</name>
</gene>
<name>A0A2T1AMG6_TRISK</name>
<comment type="caution">
    <text evidence="1">The sequence shown here is derived from an EMBL/GenBank/DDBJ whole genome shotgun (WGS) entry which is preliminary data.</text>
</comment>
<accession>A0A2T1AMG6</accession>
<proteinExistence type="predicted"/>